<dbReference type="SMART" id="SM00382">
    <property type="entry name" value="AAA"/>
    <property type="match status" value="1"/>
</dbReference>
<dbReference type="CDD" id="cd03219">
    <property type="entry name" value="ABC_Mj1267_LivG_branched"/>
    <property type="match status" value="1"/>
</dbReference>
<keyword evidence="3" id="KW-0547">Nucleotide-binding</keyword>
<dbReference type="PROSITE" id="PS00211">
    <property type="entry name" value="ABC_TRANSPORTER_1"/>
    <property type="match status" value="1"/>
</dbReference>
<dbReference type="PANTHER" id="PTHR45772:SF9">
    <property type="entry name" value="CONSERVED COMPONENT OF ABC TRANSPORTER FOR NATURAL AMINO ACIDS"/>
    <property type="match status" value="1"/>
</dbReference>
<dbReference type="AlphaFoldDB" id="A0AAU7XCD4"/>
<dbReference type="GO" id="GO:0005524">
    <property type="term" value="F:ATP binding"/>
    <property type="evidence" value="ECO:0007669"/>
    <property type="project" value="UniProtKB-KW"/>
</dbReference>
<dbReference type="InterPro" id="IPR003439">
    <property type="entry name" value="ABC_transporter-like_ATP-bd"/>
</dbReference>
<dbReference type="RefSeq" id="WP_407050885.1">
    <property type="nucleotide sequence ID" value="NZ_CP158568.1"/>
</dbReference>
<evidence type="ECO:0000259" key="5">
    <source>
        <dbReference type="PROSITE" id="PS50893"/>
    </source>
</evidence>
<dbReference type="GO" id="GO:0016887">
    <property type="term" value="F:ATP hydrolysis activity"/>
    <property type="evidence" value="ECO:0007669"/>
    <property type="project" value="InterPro"/>
</dbReference>
<proteinExistence type="inferred from homology"/>
<evidence type="ECO:0000313" key="6">
    <source>
        <dbReference type="EMBL" id="XBY45789.1"/>
    </source>
</evidence>
<dbReference type="InterPro" id="IPR003593">
    <property type="entry name" value="AAA+_ATPase"/>
</dbReference>
<dbReference type="GO" id="GO:0005886">
    <property type="term" value="C:plasma membrane"/>
    <property type="evidence" value="ECO:0007669"/>
    <property type="project" value="TreeGrafter"/>
</dbReference>
<gene>
    <name evidence="6" type="ORF">ABS361_05875</name>
</gene>
<dbReference type="Pfam" id="PF00005">
    <property type="entry name" value="ABC_tran"/>
    <property type="match status" value="1"/>
</dbReference>
<reference evidence="6" key="1">
    <citation type="submission" date="2024-06" db="EMBL/GenBank/DDBJ databases">
        <title>Methylostella associata gen. nov., sp. nov., a novel Ancalomicrobiaceae-affiliated facultatively methylotrophic bacteria that feed on methanotrophs of the genus Methylococcus.</title>
        <authorList>
            <person name="Saltykova V."/>
            <person name="Danilova O.V."/>
            <person name="Oshkin I.Y."/>
            <person name="Belova S.E."/>
            <person name="Pimenov N.V."/>
            <person name="Dedysh S.N."/>
        </authorList>
    </citation>
    <scope>NUCLEOTIDE SEQUENCE</scope>
    <source>
        <strain evidence="6">S20</strain>
    </source>
</reference>
<dbReference type="PANTHER" id="PTHR45772">
    <property type="entry name" value="CONSERVED COMPONENT OF ABC TRANSPORTER FOR NATURAL AMINO ACIDS-RELATED"/>
    <property type="match status" value="1"/>
</dbReference>
<evidence type="ECO:0000256" key="3">
    <source>
        <dbReference type="ARBA" id="ARBA00022741"/>
    </source>
</evidence>
<evidence type="ECO:0000256" key="4">
    <source>
        <dbReference type="ARBA" id="ARBA00022840"/>
    </source>
</evidence>
<dbReference type="Pfam" id="PF12399">
    <property type="entry name" value="BCA_ABC_TP_C"/>
    <property type="match status" value="1"/>
</dbReference>
<dbReference type="Gene3D" id="3.40.50.300">
    <property type="entry name" value="P-loop containing nucleotide triphosphate hydrolases"/>
    <property type="match status" value="1"/>
</dbReference>
<dbReference type="InterPro" id="IPR032823">
    <property type="entry name" value="BCA_ABC_TP_C"/>
</dbReference>
<sequence>MTQLSASPARSNAETSDAPVILAADGIEKRFGGIAAVGGVSFGVPKGRIVGLIGPNGAGKTTMFDILAGDQAPSRGSVRLKGRAVEAEPAHLRIRSGLGRTFQIPRPFAALSLVENVMLGAQGQIGERIWANWLMPARVARQERETYDKAMETLAFVGLARLAREPARVLSGGQRKLLELARVLMADPEILLLDEPAAGVNPSLLEVIIERILDLNARGMTFLVIEHNMDMVARLCGHVLVMASGRLLTEGTPDAVVRDPRVVEAYLGGAVP</sequence>
<dbReference type="KEGG" id="mflg:ABS361_05875"/>
<comment type="similarity">
    <text evidence="1">Belongs to the ABC transporter superfamily.</text>
</comment>
<keyword evidence="2" id="KW-0813">Transport</keyword>
<dbReference type="EMBL" id="CP158568">
    <property type="protein sequence ID" value="XBY45789.1"/>
    <property type="molecule type" value="Genomic_DNA"/>
</dbReference>
<dbReference type="InterPro" id="IPR051120">
    <property type="entry name" value="ABC_AA/LPS_Transport"/>
</dbReference>
<accession>A0AAU7XCD4</accession>
<dbReference type="FunFam" id="3.40.50.300:FF:000421">
    <property type="entry name" value="Branched-chain amino acid ABC transporter ATP-binding protein"/>
    <property type="match status" value="1"/>
</dbReference>
<dbReference type="InterPro" id="IPR017871">
    <property type="entry name" value="ABC_transporter-like_CS"/>
</dbReference>
<evidence type="ECO:0000256" key="2">
    <source>
        <dbReference type="ARBA" id="ARBA00022448"/>
    </source>
</evidence>
<name>A0AAU7XCD4_9HYPH</name>
<dbReference type="InterPro" id="IPR027417">
    <property type="entry name" value="P-loop_NTPase"/>
</dbReference>
<protein>
    <submittedName>
        <fullName evidence="6">ABC transporter ATP-binding protein</fullName>
    </submittedName>
</protein>
<organism evidence="6">
    <name type="scientific">Methyloraptor flagellatus</name>
    <dbReference type="NCBI Taxonomy" id="3162530"/>
    <lineage>
        <taxon>Bacteria</taxon>
        <taxon>Pseudomonadati</taxon>
        <taxon>Pseudomonadota</taxon>
        <taxon>Alphaproteobacteria</taxon>
        <taxon>Hyphomicrobiales</taxon>
        <taxon>Ancalomicrobiaceae</taxon>
        <taxon>Methyloraptor</taxon>
    </lineage>
</organism>
<feature type="domain" description="ABC transporter" evidence="5">
    <location>
        <begin position="22"/>
        <end position="269"/>
    </location>
</feature>
<dbReference type="SUPFAM" id="SSF52540">
    <property type="entry name" value="P-loop containing nucleoside triphosphate hydrolases"/>
    <property type="match status" value="1"/>
</dbReference>
<dbReference type="PROSITE" id="PS50893">
    <property type="entry name" value="ABC_TRANSPORTER_2"/>
    <property type="match status" value="1"/>
</dbReference>
<keyword evidence="4 6" id="KW-0067">ATP-binding</keyword>
<evidence type="ECO:0000256" key="1">
    <source>
        <dbReference type="ARBA" id="ARBA00005417"/>
    </source>
</evidence>